<dbReference type="PANTHER" id="PTHR11455:SF9">
    <property type="entry name" value="CRYPTOCHROME CIRCADIAN CLOCK 5 ISOFORM X1"/>
    <property type="match status" value="1"/>
</dbReference>
<keyword evidence="2 5" id="KW-0285">Flavoprotein</keyword>
<gene>
    <name evidence="7" type="ORF">GCM10023352_19110</name>
</gene>
<evidence type="ECO:0000256" key="1">
    <source>
        <dbReference type="ARBA" id="ARBA00001974"/>
    </source>
</evidence>
<dbReference type="PRINTS" id="PR00147">
    <property type="entry name" value="DNAPHOTLYASE"/>
</dbReference>
<sequence>MTTDATRFATEVGWREFCWHLAFHNPELHEKEFRAEWSHFPWGKADNPENKELFHAWCRGLTGVPLVDAGMRELWETGYMHNRVRMVAASYLTKNLLLDWKLGEKWFWDTLVDADLASNPANWQWVAGSGADAAPYFRIFNPVTQGKKFDEEARYIKRWVPELAHLSAVEIHRGAEQGYGVLAPDYPSPLVDLKLSREEALAAYSDWK</sequence>
<dbReference type="PANTHER" id="PTHR11455">
    <property type="entry name" value="CRYPTOCHROME"/>
    <property type="match status" value="1"/>
</dbReference>
<name>A0ABP9BRT3_9MICC</name>
<dbReference type="Gene3D" id="1.10.579.10">
    <property type="entry name" value="DNA Cyclobutane Dipyrimidine Photolyase, subunit A, domain 3"/>
    <property type="match status" value="1"/>
</dbReference>
<proteinExistence type="inferred from homology"/>
<comment type="cofactor">
    <cofactor evidence="1">
        <name>FAD</name>
        <dbReference type="ChEBI" id="CHEBI:57692"/>
    </cofactor>
</comment>
<dbReference type="Pfam" id="PF03441">
    <property type="entry name" value="FAD_binding_7"/>
    <property type="match status" value="1"/>
</dbReference>
<keyword evidence="4 5" id="KW-0157">Chromophore</keyword>
<dbReference type="InterPro" id="IPR018394">
    <property type="entry name" value="DNA_photolyase_1_CS_C"/>
</dbReference>
<evidence type="ECO:0000256" key="2">
    <source>
        <dbReference type="ARBA" id="ARBA00022630"/>
    </source>
</evidence>
<evidence type="ECO:0000256" key="4">
    <source>
        <dbReference type="ARBA" id="ARBA00022991"/>
    </source>
</evidence>
<dbReference type="InterPro" id="IPR005101">
    <property type="entry name" value="Cryptochr/Photolyase_FAD-bd"/>
</dbReference>
<evidence type="ECO:0000256" key="3">
    <source>
        <dbReference type="ARBA" id="ARBA00022827"/>
    </source>
</evidence>
<protein>
    <recommendedName>
        <fullName evidence="6">Cryptochrome/DNA photolyase FAD-binding domain-containing protein</fullName>
    </recommendedName>
</protein>
<keyword evidence="8" id="KW-1185">Reference proteome</keyword>
<dbReference type="SUPFAM" id="SSF48173">
    <property type="entry name" value="Cryptochrome/photolyase FAD-binding domain"/>
    <property type="match status" value="1"/>
</dbReference>
<comment type="caution">
    <text evidence="7">The sequence shown here is derived from an EMBL/GenBank/DDBJ whole genome shotgun (WGS) entry which is preliminary data.</text>
</comment>
<dbReference type="PROSITE" id="PS00394">
    <property type="entry name" value="DNA_PHOTOLYASES_1_1"/>
    <property type="match status" value="1"/>
</dbReference>
<comment type="similarity">
    <text evidence="5">Belongs to the DNA photolyase family.</text>
</comment>
<dbReference type="EMBL" id="BAABKP010000005">
    <property type="protein sequence ID" value="GAA4799404.1"/>
    <property type="molecule type" value="Genomic_DNA"/>
</dbReference>
<feature type="domain" description="Cryptochrome/DNA photolyase FAD-binding" evidence="6">
    <location>
        <begin position="9"/>
        <end position="205"/>
    </location>
</feature>
<organism evidence="7 8">
    <name type="scientific">Rothia endophytica</name>
    <dbReference type="NCBI Taxonomy" id="1324766"/>
    <lineage>
        <taxon>Bacteria</taxon>
        <taxon>Bacillati</taxon>
        <taxon>Actinomycetota</taxon>
        <taxon>Actinomycetes</taxon>
        <taxon>Micrococcales</taxon>
        <taxon>Micrococcaceae</taxon>
        <taxon>Rothia</taxon>
    </lineage>
</organism>
<evidence type="ECO:0000259" key="6">
    <source>
        <dbReference type="Pfam" id="PF03441"/>
    </source>
</evidence>
<evidence type="ECO:0000256" key="5">
    <source>
        <dbReference type="RuleBase" id="RU004182"/>
    </source>
</evidence>
<dbReference type="Proteomes" id="UP001500187">
    <property type="component" value="Unassembled WGS sequence"/>
</dbReference>
<dbReference type="InterPro" id="IPR036134">
    <property type="entry name" value="Crypto/Photolyase_FAD-like_sf"/>
</dbReference>
<evidence type="ECO:0000313" key="8">
    <source>
        <dbReference type="Proteomes" id="UP001500187"/>
    </source>
</evidence>
<dbReference type="InterPro" id="IPR002081">
    <property type="entry name" value="Cryptochrome/DNA_photolyase_1"/>
</dbReference>
<accession>A0ABP9BRT3</accession>
<keyword evidence="3 5" id="KW-0274">FAD</keyword>
<reference evidence="8" key="1">
    <citation type="journal article" date="2019" name="Int. J. Syst. Evol. Microbiol.">
        <title>The Global Catalogue of Microorganisms (GCM) 10K type strain sequencing project: providing services to taxonomists for standard genome sequencing and annotation.</title>
        <authorList>
            <consortium name="The Broad Institute Genomics Platform"/>
            <consortium name="The Broad Institute Genome Sequencing Center for Infectious Disease"/>
            <person name="Wu L."/>
            <person name="Ma J."/>
        </authorList>
    </citation>
    <scope>NUCLEOTIDE SEQUENCE [LARGE SCALE GENOMIC DNA]</scope>
    <source>
        <strain evidence="8">JCM 18541</strain>
    </source>
</reference>
<evidence type="ECO:0000313" key="7">
    <source>
        <dbReference type="EMBL" id="GAA4799404.1"/>
    </source>
</evidence>